<gene>
    <name evidence="20" type="primary">mgtA</name>
    <name evidence="20" type="ORF">CXP39_03100</name>
</gene>
<comment type="similarity">
    <text evidence="3">Belongs to the cation transport ATPase (P-type) (TC 3.A.3) family. Type IIIB subfamily.</text>
</comment>
<dbReference type="AlphaFoldDB" id="A0A2K9BRZ4"/>
<evidence type="ECO:0000259" key="19">
    <source>
        <dbReference type="SMART" id="SM00831"/>
    </source>
</evidence>
<keyword evidence="14 18" id="KW-1133">Transmembrane helix</keyword>
<dbReference type="EMBL" id="CP025257">
    <property type="protein sequence ID" value="AUF83772.1"/>
    <property type="molecule type" value="Genomic_DNA"/>
</dbReference>
<reference evidence="20 21" key="1">
    <citation type="submission" date="2017-12" db="EMBL/GenBank/DDBJ databases">
        <title>Mesoplasma syrphidae YJS, Complete Genome.</title>
        <authorList>
            <person name="Knight T.F."/>
            <person name="Citino T."/>
            <person name="Rubinstein R."/>
            <person name="Neuschaefer Z."/>
        </authorList>
    </citation>
    <scope>NUCLEOTIDE SEQUENCE [LARGE SCALE GENOMIC DNA]</scope>
    <source>
        <strain evidence="20 21">YJS</strain>
    </source>
</reference>
<dbReference type="InterPro" id="IPR023299">
    <property type="entry name" value="ATPase_P-typ_cyto_dom_N"/>
</dbReference>
<evidence type="ECO:0000256" key="5">
    <source>
        <dbReference type="ARBA" id="ARBA00013555"/>
    </source>
</evidence>
<comment type="catalytic activity">
    <reaction evidence="17">
        <text>Mg(2+)(out) + ATP + H2O = Mg(2+)(in) + ADP + phosphate + H(+)</text>
        <dbReference type="Rhea" id="RHEA:10260"/>
        <dbReference type="ChEBI" id="CHEBI:15377"/>
        <dbReference type="ChEBI" id="CHEBI:15378"/>
        <dbReference type="ChEBI" id="CHEBI:18420"/>
        <dbReference type="ChEBI" id="CHEBI:30616"/>
        <dbReference type="ChEBI" id="CHEBI:43474"/>
        <dbReference type="ChEBI" id="CHEBI:456216"/>
        <dbReference type="EC" id="7.2.2.14"/>
    </reaction>
</comment>
<sequence length="929" mass="103211">MIKNKSKRAPDKIKNVFPNEKVLHNFSTLDQTQILKEFNLVNFGLTNEEYKERLEKYGKNELDKSRFSWFSEFIKAFFGPFNIILMLILAFNVISFSTGNFGTEEGGPEIFDYIGVVIIATMIISSGTMSLVQSAKSFFITKKLGNIVNNKATIIRHQNDDQLNVYTTVSQTNQLGLIKLGEEIDVRELVPGDLIYLSSGDMIPADVRIIRSTDLFINQSSLTGESMPVEKHAENSVDTENILDLENICFTGTSVISGSAIAIAVGTGRNTYFSTISKSIMEKRPVSSFEKGVRNVTRMLIIFMLVMIPIVLTINGITWTLNGKDASEAWITATLFAASVAVGLTPEMLPMIVTTNLASGAARMAKNKVVVKKLESIQSLGSIDILCTDKTGTLTNDKIELIDFVTTDKKRDERLLKLLYINSYFQTGLKNPMDKAVIDYIANNSQINSNFLDSVTKIDEIPFDFNRRKLTIVFKTDEVGTTMVTKGSVEEVIESCTKVYYQGKVVDLDEDLKRQMLAYNDSINEEGKRLLGIAYKDITDGKTTFKVGDESELVFFGFASFLDTPKPSAKKMIKLLDKYGVQLKILTGDNEHITRSICKMVDLKISGLVTGKEIDEANEIQLRRMVEENNIFVKLNPLQKVKIIKVLKQNDHIVGFMGDGINDAPVLRQSDVAISVNNATDIAKDASDIILLEKSLLVLEKGIVQGRTIFGNILKYMKITTASNFGNVLSMLIVAPLLAFSPMEPIQLLFQNLLYDLSQFAIALDRVDDTFVAKPQRWNAKSLVPFTLINGPVSSVFDLVTFAIAGFGLGYIGDYNNANGNLEAMAQAKAQFNASWFVVGLLTQAWVVQIMRTEKIPFIQSRAPWPVMLSTGIVTGCAFVFAFTPAATLLKMQSPPLWYAPIVLGILLSYVGLAQAVKVGYIKIYKSWL</sequence>
<evidence type="ECO:0000256" key="13">
    <source>
        <dbReference type="ARBA" id="ARBA00022967"/>
    </source>
</evidence>
<dbReference type="GO" id="GO:0005886">
    <property type="term" value="C:plasma membrane"/>
    <property type="evidence" value="ECO:0007669"/>
    <property type="project" value="UniProtKB-SubCell"/>
</dbReference>
<keyword evidence="15 18" id="KW-0472">Membrane</keyword>
<dbReference type="InterPro" id="IPR023214">
    <property type="entry name" value="HAD_sf"/>
</dbReference>
<evidence type="ECO:0000256" key="14">
    <source>
        <dbReference type="ARBA" id="ARBA00022989"/>
    </source>
</evidence>
<dbReference type="Pfam" id="PF00122">
    <property type="entry name" value="E1-E2_ATPase"/>
    <property type="match status" value="1"/>
</dbReference>
<dbReference type="OrthoDB" id="9813266at2"/>
<keyword evidence="6" id="KW-1003">Cell membrane</keyword>
<dbReference type="PANTHER" id="PTHR42861">
    <property type="entry name" value="CALCIUM-TRANSPORTING ATPASE"/>
    <property type="match status" value="1"/>
</dbReference>
<feature type="transmembrane region" description="Helical" evidence="18">
    <location>
        <begin position="110"/>
        <end position="132"/>
    </location>
</feature>
<dbReference type="SFLD" id="SFLDG00002">
    <property type="entry name" value="C1.7:_P-type_atpase_like"/>
    <property type="match status" value="1"/>
</dbReference>
<evidence type="ECO:0000256" key="6">
    <source>
        <dbReference type="ARBA" id="ARBA00022475"/>
    </source>
</evidence>
<keyword evidence="12" id="KW-0460">Magnesium</keyword>
<keyword evidence="9 18" id="KW-0812">Transmembrane</keyword>
<dbReference type="InterPro" id="IPR001757">
    <property type="entry name" value="P_typ_ATPase"/>
</dbReference>
<dbReference type="InterPro" id="IPR004014">
    <property type="entry name" value="ATPase_P-typ_cation-transptr_N"/>
</dbReference>
<dbReference type="SUPFAM" id="SSF81665">
    <property type="entry name" value="Calcium ATPase, transmembrane domain M"/>
    <property type="match status" value="1"/>
</dbReference>
<evidence type="ECO:0000256" key="12">
    <source>
        <dbReference type="ARBA" id="ARBA00022842"/>
    </source>
</evidence>
<dbReference type="InterPro" id="IPR059000">
    <property type="entry name" value="ATPase_P-type_domA"/>
</dbReference>
<keyword evidence="13" id="KW-1278">Translocase</keyword>
<dbReference type="PROSITE" id="PS00154">
    <property type="entry name" value="ATPASE_E1_E2"/>
    <property type="match status" value="1"/>
</dbReference>
<evidence type="ECO:0000256" key="4">
    <source>
        <dbReference type="ARBA" id="ARBA00012786"/>
    </source>
</evidence>
<dbReference type="GO" id="GO:0005524">
    <property type="term" value="F:ATP binding"/>
    <property type="evidence" value="ECO:0007669"/>
    <property type="project" value="UniProtKB-KW"/>
</dbReference>
<feature type="transmembrane region" description="Helical" evidence="18">
    <location>
        <begin position="896"/>
        <end position="917"/>
    </location>
</feature>
<comment type="function">
    <text evidence="1">Mediates magnesium influx to the cytosol.</text>
</comment>
<dbReference type="SUPFAM" id="SSF81653">
    <property type="entry name" value="Calcium ATPase, transduction domain A"/>
    <property type="match status" value="1"/>
</dbReference>
<evidence type="ECO:0000256" key="1">
    <source>
        <dbReference type="ARBA" id="ARBA00003954"/>
    </source>
</evidence>
<dbReference type="Pfam" id="PF00689">
    <property type="entry name" value="Cation_ATPase_C"/>
    <property type="match status" value="1"/>
</dbReference>
<evidence type="ECO:0000256" key="17">
    <source>
        <dbReference type="ARBA" id="ARBA00047295"/>
    </source>
</evidence>
<feature type="transmembrane region" description="Helical" evidence="18">
    <location>
        <begin position="832"/>
        <end position="851"/>
    </location>
</feature>
<dbReference type="SMART" id="SM00831">
    <property type="entry name" value="Cation_ATPase_N"/>
    <property type="match status" value="1"/>
</dbReference>
<dbReference type="NCBIfam" id="TIGR01524">
    <property type="entry name" value="ATPase-IIIB_Mg"/>
    <property type="match status" value="1"/>
</dbReference>
<dbReference type="InterPro" id="IPR008250">
    <property type="entry name" value="ATPase_P-typ_transduc_dom_A_sf"/>
</dbReference>
<keyword evidence="8" id="KW-0597">Phosphoprotein</keyword>
<dbReference type="PRINTS" id="PR01836">
    <property type="entry name" value="MGATPASE"/>
</dbReference>
<evidence type="ECO:0000256" key="16">
    <source>
        <dbReference type="ARBA" id="ARBA00029806"/>
    </source>
</evidence>
<proteinExistence type="inferred from homology"/>
<dbReference type="InterPro" id="IPR036412">
    <property type="entry name" value="HAD-like_sf"/>
</dbReference>
<feature type="transmembrane region" description="Helical" evidence="18">
    <location>
        <begin position="76"/>
        <end position="98"/>
    </location>
</feature>
<keyword evidence="10" id="KW-0547">Nucleotide-binding</keyword>
<dbReference type="EC" id="7.2.2.14" evidence="4"/>
<dbReference type="NCBIfam" id="TIGR01494">
    <property type="entry name" value="ATPase_P-type"/>
    <property type="match status" value="2"/>
</dbReference>
<dbReference type="CDD" id="cd02077">
    <property type="entry name" value="P-type_ATPase_Mg"/>
    <property type="match status" value="1"/>
</dbReference>
<dbReference type="Proteomes" id="UP000233419">
    <property type="component" value="Chromosome"/>
</dbReference>
<organism evidence="20 21">
    <name type="scientific">Mesoplasma syrphidae</name>
    <dbReference type="NCBI Taxonomy" id="225999"/>
    <lineage>
        <taxon>Bacteria</taxon>
        <taxon>Bacillati</taxon>
        <taxon>Mycoplasmatota</taxon>
        <taxon>Mollicutes</taxon>
        <taxon>Entomoplasmatales</taxon>
        <taxon>Entomoplasmataceae</taxon>
        <taxon>Mesoplasma</taxon>
    </lineage>
</organism>
<evidence type="ECO:0000256" key="2">
    <source>
        <dbReference type="ARBA" id="ARBA00004429"/>
    </source>
</evidence>
<evidence type="ECO:0000313" key="21">
    <source>
        <dbReference type="Proteomes" id="UP000233419"/>
    </source>
</evidence>
<feature type="transmembrane region" description="Helical" evidence="18">
    <location>
        <begin position="725"/>
        <end position="743"/>
    </location>
</feature>
<dbReference type="Gene3D" id="3.40.50.1000">
    <property type="entry name" value="HAD superfamily/HAD-like"/>
    <property type="match status" value="1"/>
</dbReference>
<dbReference type="Gene3D" id="1.20.1110.10">
    <property type="entry name" value="Calcium-transporting ATPase, transmembrane domain"/>
    <property type="match status" value="1"/>
</dbReference>
<dbReference type="SUPFAM" id="SSF56784">
    <property type="entry name" value="HAD-like"/>
    <property type="match status" value="1"/>
</dbReference>
<feature type="transmembrane region" description="Helical" evidence="18">
    <location>
        <begin position="299"/>
        <end position="317"/>
    </location>
</feature>
<dbReference type="SFLD" id="SFLDF00027">
    <property type="entry name" value="p-type_atpase"/>
    <property type="match status" value="1"/>
</dbReference>
<keyword evidence="7" id="KW-0997">Cell inner membrane</keyword>
<evidence type="ECO:0000256" key="9">
    <source>
        <dbReference type="ARBA" id="ARBA00022692"/>
    </source>
</evidence>
<dbReference type="GO" id="GO:0016887">
    <property type="term" value="F:ATP hydrolysis activity"/>
    <property type="evidence" value="ECO:0007669"/>
    <property type="project" value="InterPro"/>
</dbReference>
<protein>
    <recommendedName>
        <fullName evidence="5">Magnesium-transporting ATPase, P-type 1</fullName>
        <ecNumber evidence="4">7.2.2.14</ecNumber>
    </recommendedName>
    <alternativeName>
        <fullName evidence="16">Mg(2+) transport ATPase, P-type 1</fullName>
    </alternativeName>
</protein>
<dbReference type="Pfam" id="PF00690">
    <property type="entry name" value="Cation_ATPase_N"/>
    <property type="match status" value="1"/>
</dbReference>
<dbReference type="GO" id="GO:0015444">
    <property type="term" value="F:P-type magnesium transporter activity"/>
    <property type="evidence" value="ECO:0007669"/>
    <property type="project" value="UniProtKB-EC"/>
</dbReference>
<feature type="transmembrane region" description="Helical" evidence="18">
    <location>
        <begin position="329"/>
        <end position="349"/>
    </location>
</feature>
<dbReference type="Gene3D" id="3.40.1110.10">
    <property type="entry name" value="Calcium-transporting ATPase, cytoplasmic domain N"/>
    <property type="match status" value="1"/>
</dbReference>
<keyword evidence="21" id="KW-1185">Reference proteome</keyword>
<dbReference type="Pfam" id="PF13246">
    <property type="entry name" value="Cation_ATPase"/>
    <property type="match status" value="1"/>
</dbReference>
<evidence type="ECO:0000256" key="10">
    <source>
        <dbReference type="ARBA" id="ARBA00022741"/>
    </source>
</evidence>
<dbReference type="InterPro" id="IPR006068">
    <property type="entry name" value="ATPase_P-typ_cation-transptr_C"/>
</dbReference>
<dbReference type="InterPro" id="IPR044492">
    <property type="entry name" value="P_typ_ATPase_HD_dom"/>
</dbReference>
<feature type="domain" description="Cation-transporting P-type ATPase N-terminal" evidence="19">
    <location>
        <begin position="25"/>
        <end position="97"/>
    </location>
</feature>
<dbReference type="KEGG" id="msyr:CXP39_03100"/>
<accession>A0A2K9BRZ4</accession>
<dbReference type="InterPro" id="IPR023298">
    <property type="entry name" value="ATPase_P-typ_TM_dom_sf"/>
</dbReference>
<dbReference type="RefSeq" id="WP_027048588.1">
    <property type="nucleotide sequence ID" value="NZ_CP025257.1"/>
</dbReference>
<evidence type="ECO:0000256" key="18">
    <source>
        <dbReference type="SAM" id="Phobius"/>
    </source>
</evidence>
<dbReference type="Gene3D" id="2.70.150.10">
    <property type="entry name" value="Calcium-transporting ATPase, cytoplasmic transduction domain A"/>
    <property type="match status" value="1"/>
</dbReference>
<evidence type="ECO:0000256" key="15">
    <source>
        <dbReference type="ARBA" id="ARBA00023136"/>
    </source>
</evidence>
<dbReference type="InterPro" id="IPR006415">
    <property type="entry name" value="P-type_ATPase_IIIB"/>
</dbReference>
<feature type="transmembrane region" description="Helical" evidence="18">
    <location>
        <begin position="863"/>
        <end position="884"/>
    </location>
</feature>
<dbReference type="InterPro" id="IPR018303">
    <property type="entry name" value="ATPase_P-typ_P_site"/>
</dbReference>
<keyword evidence="11" id="KW-0067">ATP-binding</keyword>
<dbReference type="SFLD" id="SFLDS00003">
    <property type="entry name" value="Haloacid_Dehalogenase"/>
    <property type="match status" value="1"/>
</dbReference>
<evidence type="ECO:0000256" key="8">
    <source>
        <dbReference type="ARBA" id="ARBA00022553"/>
    </source>
</evidence>
<evidence type="ECO:0000256" key="7">
    <source>
        <dbReference type="ARBA" id="ARBA00022519"/>
    </source>
</evidence>
<feature type="transmembrane region" description="Helical" evidence="18">
    <location>
        <begin position="788"/>
        <end position="812"/>
    </location>
</feature>
<name>A0A2K9BRZ4_9MOLU</name>
<evidence type="ECO:0000313" key="20">
    <source>
        <dbReference type="EMBL" id="AUF83772.1"/>
    </source>
</evidence>
<comment type="subcellular location">
    <subcellularLocation>
        <location evidence="2">Cell inner membrane</location>
        <topology evidence="2">Multi-pass membrane protein</topology>
    </subcellularLocation>
</comment>
<evidence type="ECO:0000256" key="3">
    <source>
        <dbReference type="ARBA" id="ARBA00008746"/>
    </source>
</evidence>
<evidence type="ECO:0000256" key="11">
    <source>
        <dbReference type="ARBA" id="ARBA00022840"/>
    </source>
</evidence>